<accession>A0A183LHY3</accession>
<dbReference type="AlphaFoldDB" id="A0A183LHY3"/>
<protein>
    <submittedName>
        <fullName evidence="2">Uncharacterized protein</fullName>
    </submittedName>
</protein>
<evidence type="ECO:0000313" key="2">
    <source>
        <dbReference type="EMBL" id="VDO57987.1"/>
    </source>
</evidence>
<dbReference type="PANTHER" id="PTHR38681:SF1">
    <property type="entry name" value="RETROVIRUS-RELATED POL POLYPROTEIN FROM TRANSPOSON 412-LIKE PROTEIN"/>
    <property type="match status" value="1"/>
</dbReference>
<feature type="region of interest" description="Disordered" evidence="1">
    <location>
        <begin position="84"/>
        <end position="170"/>
    </location>
</feature>
<gene>
    <name evidence="2" type="ORF">SMRZ_LOCUS3408</name>
</gene>
<dbReference type="STRING" id="48269.A0A183LHY3"/>
<feature type="compositionally biased region" description="Polar residues" evidence="1">
    <location>
        <begin position="159"/>
        <end position="170"/>
    </location>
</feature>
<dbReference type="Proteomes" id="UP000277204">
    <property type="component" value="Unassembled WGS sequence"/>
</dbReference>
<dbReference type="PANTHER" id="PTHR38681">
    <property type="entry name" value="RETROVIRUS-RELATED POL POLYPROTEIN FROM TRANSPOSON 412-LIKE PROTEIN-RELATED"/>
    <property type="match status" value="1"/>
</dbReference>
<reference evidence="2 3" key="1">
    <citation type="submission" date="2018-11" db="EMBL/GenBank/DDBJ databases">
        <authorList>
            <consortium name="Pathogen Informatics"/>
        </authorList>
    </citation>
    <scope>NUCLEOTIDE SEQUENCE [LARGE SCALE GENOMIC DNA]</scope>
    <source>
        <strain evidence="2 3">Zambia</strain>
    </source>
</reference>
<evidence type="ECO:0000256" key="1">
    <source>
        <dbReference type="SAM" id="MobiDB-lite"/>
    </source>
</evidence>
<evidence type="ECO:0000313" key="3">
    <source>
        <dbReference type="Proteomes" id="UP000277204"/>
    </source>
</evidence>
<organism evidence="2 3">
    <name type="scientific">Schistosoma margrebowiei</name>
    <dbReference type="NCBI Taxonomy" id="48269"/>
    <lineage>
        <taxon>Eukaryota</taxon>
        <taxon>Metazoa</taxon>
        <taxon>Spiralia</taxon>
        <taxon>Lophotrochozoa</taxon>
        <taxon>Platyhelminthes</taxon>
        <taxon>Trematoda</taxon>
        <taxon>Digenea</taxon>
        <taxon>Strigeidida</taxon>
        <taxon>Schistosomatoidea</taxon>
        <taxon>Schistosomatidae</taxon>
        <taxon>Schistosoma</taxon>
    </lineage>
</organism>
<keyword evidence="3" id="KW-1185">Reference proteome</keyword>
<proteinExistence type="predicted"/>
<sequence>MRTLSPVPIRIQHRQVALPRELSTCSHVFIQVDSVRKPLQQSYEGSFHVIARHEKTFKVDRHGRVEFVSIDRLKTAHVDDSDLSDNLRFNARPIKPTSGVLKPSSGPALDTPETSFSRPSQQHASSALSTDKTTVSRPDQQTTLPLTSDEIAGSRDANDTTVSRSGRRPTPSTISVWFRRLQSTLAKAGLITHAPVNAPSRYIGVNVWHTLGLELGRCGRFWSFGSTWFRPTSAAFLVRIPTNAIFRFCIQTTRMTCQLKEQLQHIVPGTVLRK</sequence>
<dbReference type="EMBL" id="UZAI01000970">
    <property type="protein sequence ID" value="VDO57987.1"/>
    <property type="molecule type" value="Genomic_DNA"/>
</dbReference>
<feature type="compositionally biased region" description="Polar residues" evidence="1">
    <location>
        <begin position="112"/>
        <end position="146"/>
    </location>
</feature>
<name>A0A183LHY3_9TREM</name>